<dbReference type="PANTHER" id="PTHR21022">
    <property type="entry name" value="PREPHENATE DEHYDRATASE P PROTEIN"/>
    <property type="match status" value="1"/>
</dbReference>
<evidence type="ECO:0000256" key="4">
    <source>
        <dbReference type="ARBA" id="ARBA00023141"/>
    </source>
</evidence>
<dbReference type="InterPro" id="IPR018528">
    <property type="entry name" value="Preph_deHydtase_CS"/>
</dbReference>
<evidence type="ECO:0000313" key="10">
    <source>
        <dbReference type="EMBL" id="GAH52533.1"/>
    </source>
</evidence>
<dbReference type="EC" id="4.2.1.51" evidence="2"/>
<evidence type="ECO:0000256" key="1">
    <source>
        <dbReference type="ARBA" id="ARBA00004741"/>
    </source>
</evidence>
<dbReference type="AlphaFoldDB" id="X1I4S0"/>
<evidence type="ECO:0000256" key="7">
    <source>
        <dbReference type="ARBA" id="ARBA00047848"/>
    </source>
</evidence>
<evidence type="ECO:0000259" key="8">
    <source>
        <dbReference type="PROSITE" id="PS51171"/>
    </source>
</evidence>
<feature type="non-terminal residue" evidence="10">
    <location>
        <position position="1"/>
    </location>
</feature>
<feature type="domain" description="Prephenate dehydratase" evidence="8">
    <location>
        <begin position="1"/>
        <end position="57"/>
    </location>
</feature>
<gene>
    <name evidence="10" type="ORF">S03H2_31986</name>
</gene>
<dbReference type="InterPro" id="IPR001086">
    <property type="entry name" value="Preph_deHydtase"/>
</dbReference>
<dbReference type="GO" id="GO:0005737">
    <property type="term" value="C:cytoplasm"/>
    <property type="evidence" value="ECO:0007669"/>
    <property type="project" value="TreeGrafter"/>
</dbReference>
<evidence type="ECO:0000256" key="2">
    <source>
        <dbReference type="ARBA" id="ARBA00013147"/>
    </source>
</evidence>
<dbReference type="Gene3D" id="3.30.70.260">
    <property type="match status" value="1"/>
</dbReference>
<feature type="domain" description="ACT" evidence="9">
    <location>
        <begin position="69"/>
        <end position="146"/>
    </location>
</feature>
<comment type="caution">
    <text evidence="10">The sequence shown here is derived from an EMBL/GenBank/DDBJ whole genome shotgun (WGS) entry which is preliminary data.</text>
</comment>
<evidence type="ECO:0000256" key="6">
    <source>
        <dbReference type="ARBA" id="ARBA00023239"/>
    </source>
</evidence>
<dbReference type="Gene3D" id="3.40.190.10">
    <property type="entry name" value="Periplasmic binding protein-like II"/>
    <property type="match status" value="1"/>
</dbReference>
<keyword evidence="3" id="KW-0028">Amino-acid biosynthesis</keyword>
<name>X1I4S0_9ZZZZ</name>
<dbReference type="FunFam" id="3.30.70.260:FF:000012">
    <property type="entry name" value="Prephenate dehydratase"/>
    <property type="match status" value="1"/>
</dbReference>
<sequence length="149" mass="16614">ISTYDTAGSVKIIKEKGTTDGGAIASAGAAEIYGMKVLAREIEDNPNNFTRFLILSKHDSPPSGNDKTSIAFSVKHKPGTLHESLKEFATRNINLIKIESRPTRQKPWEYNFYVDLEGHRDEKVFQEALESLENATLFVKVLGSYPKAR</sequence>
<dbReference type="GO" id="GO:0009094">
    <property type="term" value="P:L-phenylalanine biosynthetic process"/>
    <property type="evidence" value="ECO:0007669"/>
    <property type="project" value="UniProtKB-KW"/>
</dbReference>
<dbReference type="Pfam" id="PF01842">
    <property type="entry name" value="ACT"/>
    <property type="match status" value="1"/>
</dbReference>
<dbReference type="PANTHER" id="PTHR21022:SF19">
    <property type="entry name" value="PREPHENATE DEHYDRATASE-RELATED"/>
    <property type="match status" value="1"/>
</dbReference>
<dbReference type="PROSITE" id="PS51671">
    <property type="entry name" value="ACT"/>
    <property type="match status" value="1"/>
</dbReference>
<protein>
    <recommendedName>
        <fullName evidence="2">prephenate dehydratase</fullName>
        <ecNumber evidence="2">4.2.1.51</ecNumber>
    </recommendedName>
</protein>
<comment type="pathway">
    <text evidence="1">Amino-acid biosynthesis; L-phenylalanine biosynthesis; phenylpyruvate from prephenate: step 1/1.</text>
</comment>
<dbReference type="SUPFAM" id="SSF55021">
    <property type="entry name" value="ACT-like"/>
    <property type="match status" value="1"/>
</dbReference>
<dbReference type="PROSITE" id="PS00857">
    <property type="entry name" value="PREPHENATE_DEHYDR_1"/>
    <property type="match status" value="1"/>
</dbReference>
<dbReference type="PROSITE" id="PS51171">
    <property type="entry name" value="PREPHENATE_DEHYDR_3"/>
    <property type="match status" value="1"/>
</dbReference>
<proteinExistence type="predicted"/>
<keyword evidence="5" id="KW-0584">Phenylalanine biosynthesis</keyword>
<reference evidence="10" key="1">
    <citation type="journal article" date="2014" name="Front. Microbiol.">
        <title>High frequency of phylogenetically diverse reductive dehalogenase-homologous genes in deep subseafloor sedimentary metagenomes.</title>
        <authorList>
            <person name="Kawai M."/>
            <person name="Futagami T."/>
            <person name="Toyoda A."/>
            <person name="Takaki Y."/>
            <person name="Nishi S."/>
            <person name="Hori S."/>
            <person name="Arai W."/>
            <person name="Tsubouchi T."/>
            <person name="Morono Y."/>
            <person name="Uchiyama I."/>
            <person name="Ito T."/>
            <person name="Fujiyama A."/>
            <person name="Inagaki F."/>
            <person name="Takami H."/>
        </authorList>
    </citation>
    <scope>NUCLEOTIDE SEQUENCE</scope>
    <source>
        <strain evidence="10">Expedition CK06-06</strain>
    </source>
</reference>
<evidence type="ECO:0000256" key="5">
    <source>
        <dbReference type="ARBA" id="ARBA00023222"/>
    </source>
</evidence>
<evidence type="ECO:0000256" key="3">
    <source>
        <dbReference type="ARBA" id="ARBA00022605"/>
    </source>
</evidence>
<keyword evidence="4" id="KW-0057">Aromatic amino acid biosynthesis</keyword>
<dbReference type="CDD" id="cd04905">
    <property type="entry name" value="ACT_CM-PDT"/>
    <property type="match status" value="1"/>
</dbReference>
<dbReference type="GO" id="GO:0004664">
    <property type="term" value="F:prephenate dehydratase activity"/>
    <property type="evidence" value="ECO:0007669"/>
    <property type="project" value="UniProtKB-EC"/>
</dbReference>
<dbReference type="InterPro" id="IPR002912">
    <property type="entry name" value="ACT_dom"/>
</dbReference>
<evidence type="ECO:0000259" key="9">
    <source>
        <dbReference type="PROSITE" id="PS51671"/>
    </source>
</evidence>
<dbReference type="EMBL" id="BARU01019423">
    <property type="protein sequence ID" value="GAH52533.1"/>
    <property type="molecule type" value="Genomic_DNA"/>
</dbReference>
<dbReference type="Pfam" id="PF00800">
    <property type="entry name" value="PDT"/>
    <property type="match status" value="1"/>
</dbReference>
<accession>X1I4S0</accession>
<comment type="catalytic activity">
    <reaction evidence="7">
        <text>prephenate + H(+) = 3-phenylpyruvate + CO2 + H2O</text>
        <dbReference type="Rhea" id="RHEA:21648"/>
        <dbReference type="ChEBI" id="CHEBI:15377"/>
        <dbReference type="ChEBI" id="CHEBI:15378"/>
        <dbReference type="ChEBI" id="CHEBI:16526"/>
        <dbReference type="ChEBI" id="CHEBI:18005"/>
        <dbReference type="ChEBI" id="CHEBI:29934"/>
        <dbReference type="EC" id="4.2.1.51"/>
    </reaction>
</comment>
<keyword evidence="6" id="KW-0456">Lyase</keyword>
<dbReference type="SUPFAM" id="SSF53850">
    <property type="entry name" value="Periplasmic binding protein-like II"/>
    <property type="match status" value="1"/>
</dbReference>
<dbReference type="InterPro" id="IPR045865">
    <property type="entry name" value="ACT-like_dom_sf"/>
</dbReference>
<organism evidence="10">
    <name type="scientific">marine sediment metagenome</name>
    <dbReference type="NCBI Taxonomy" id="412755"/>
    <lineage>
        <taxon>unclassified sequences</taxon>
        <taxon>metagenomes</taxon>
        <taxon>ecological metagenomes</taxon>
    </lineage>
</organism>